<gene>
    <name evidence="1" type="ORF">COZ26_01045</name>
</gene>
<name>A0A2M7MHK9_9BACT</name>
<dbReference type="Proteomes" id="UP000230658">
    <property type="component" value="Unassembled WGS sequence"/>
</dbReference>
<accession>A0A2M7MHK9</accession>
<comment type="caution">
    <text evidence="1">The sequence shown here is derived from an EMBL/GenBank/DDBJ whole genome shotgun (WGS) entry which is preliminary data.</text>
</comment>
<protein>
    <submittedName>
        <fullName evidence="1">Uncharacterized protein</fullName>
    </submittedName>
</protein>
<proteinExistence type="predicted"/>
<reference evidence="2" key="1">
    <citation type="submission" date="2017-09" db="EMBL/GenBank/DDBJ databases">
        <title>Depth-based differentiation of microbial function through sediment-hosted aquifers and enrichment of novel symbionts in the deep terrestrial subsurface.</title>
        <authorList>
            <person name="Probst A.J."/>
            <person name="Ladd B."/>
            <person name="Jarett J.K."/>
            <person name="Geller-Mcgrath D.E."/>
            <person name="Sieber C.M.K."/>
            <person name="Emerson J.B."/>
            <person name="Anantharaman K."/>
            <person name="Thomas B.C."/>
            <person name="Malmstrom R."/>
            <person name="Stieglmeier M."/>
            <person name="Klingl A."/>
            <person name="Woyke T."/>
            <person name="Ryan C.M."/>
            <person name="Banfield J.F."/>
        </authorList>
    </citation>
    <scope>NUCLEOTIDE SEQUENCE [LARGE SCALE GENOMIC DNA]</scope>
</reference>
<evidence type="ECO:0000313" key="2">
    <source>
        <dbReference type="Proteomes" id="UP000230658"/>
    </source>
</evidence>
<dbReference type="AlphaFoldDB" id="A0A2M7MHK9"/>
<sequence length="60" mass="7466">MKYFWQTYILDFDQKYLFNLKFNPKYVNLDKKGIFLQKAKNSYFLTKYRTRAQNRIGLNE</sequence>
<organism evidence="1 2">
    <name type="scientific">Candidatus Kuenenbacteria bacterium CG_4_10_14_3_um_filter_39_14</name>
    <dbReference type="NCBI Taxonomy" id="1974614"/>
    <lineage>
        <taxon>Bacteria</taxon>
        <taxon>Candidatus Kueneniibacteriota</taxon>
    </lineage>
</organism>
<evidence type="ECO:0000313" key="1">
    <source>
        <dbReference type="EMBL" id="PIX92581.1"/>
    </source>
</evidence>
<dbReference type="EMBL" id="PFJV01000024">
    <property type="protein sequence ID" value="PIX92581.1"/>
    <property type="molecule type" value="Genomic_DNA"/>
</dbReference>